<sequence length="724" mass="80750">MKYVRRTWPAFALPSVVVVLMLWLPFGFSLHGLLEEWGVLGLFTNTGPVLFVKSQTMLEAHRLRPLTVFPHAVGYLLDRDSFDSWNWILMATLVLKGGAASYLAAIATRSPRWGVFFGVLVLLYPADTMQLSFRSQHINLSLSLLLLGAALLVRTQYQEAGWARRVLIALGCASMLAAQMMYEVALMIIGLPLFVLWCREGTAATLRELRRNPWPALGWIASAVLYVLYVVVASASGGDSYQQTITNRNSPFTVLYQALPKLFDVGIARALVGGWFDAWGMAAREFRSYLYLFAFGLISSGCILFFPASEQERSGHSVVFASKFRAVFSQMRMAVVGALLLVLGYVPYLFSASHVLISQRTFLFSTLGAALIVTALVMSLAKFSKMLACASVALLLTAGAASQLYQFHHYVALSEDQRKILRAIVENFDPSTQTGKTLLILDHSGRLSHSWMLRDNLDYALTYLYAQPIEAPYICLMPNGDWQKLDSILRAGHCIEDSKTWTFTPAETIANMPARATPDIVKLKSQLVQIAIELNGNVASDSGLDPYRGLLETADTPAARRYRNILMADRPFAAVNLFNSAEDRSTYRWDFGKWWSLEQPIQGSGWREAEWSQGYLHHDAAAWKSQKKSNLIFNINPSDQPYEVAGTFDLVRNASIRESMRVLVNGDELPIRWATTSNFSASIPKGLLRRGANVLELNSAVDKDYHGLSARLTSIEVRVNPVRH</sequence>
<organism evidence="2 3">
    <name type="scientific">Variovorax paradoxus</name>
    <dbReference type="NCBI Taxonomy" id="34073"/>
    <lineage>
        <taxon>Bacteria</taxon>
        <taxon>Pseudomonadati</taxon>
        <taxon>Pseudomonadota</taxon>
        <taxon>Betaproteobacteria</taxon>
        <taxon>Burkholderiales</taxon>
        <taxon>Comamonadaceae</taxon>
        <taxon>Variovorax</taxon>
    </lineage>
</organism>
<feature type="transmembrane region" description="Helical" evidence="1">
    <location>
        <begin position="362"/>
        <end position="380"/>
    </location>
</feature>
<evidence type="ECO:0000313" key="2">
    <source>
        <dbReference type="EMBL" id="QGW80717.1"/>
    </source>
</evidence>
<feature type="transmembrane region" description="Helical" evidence="1">
    <location>
        <begin position="113"/>
        <end position="131"/>
    </location>
</feature>
<feature type="transmembrane region" description="Helical" evidence="1">
    <location>
        <begin position="288"/>
        <end position="306"/>
    </location>
</feature>
<accession>A0A6I6HIG7</accession>
<feature type="transmembrane region" description="Helical" evidence="1">
    <location>
        <begin position="166"/>
        <end position="196"/>
    </location>
</feature>
<name>A0A6I6HIG7_VARPD</name>
<reference evidence="2 3" key="1">
    <citation type="submission" date="2019-12" db="EMBL/GenBank/DDBJ databases">
        <title>Hybrid Genome Assemblies of two High G+C Isolates from Undergraduate Microbiology Courses.</title>
        <authorList>
            <person name="Ne Ville C.J."/>
            <person name="Enright D."/>
            <person name="Hernandez I."/>
            <person name="Dodsworth J."/>
            <person name="Orwin P.M."/>
        </authorList>
    </citation>
    <scope>NUCLEOTIDE SEQUENCE [LARGE SCALE GENOMIC DNA]</scope>
    <source>
        <strain evidence="2 3">CSUSB</strain>
    </source>
</reference>
<proteinExistence type="predicted"/>
<evidence type="ECO:0000256" key="1">
    <source>
        <dbReference type="SAM" id="Phobius"/>
    </source>
</evidence>
<dbReference type="EMBL" id="CP046622">
    <property type="protein sequence ID" value="QGW80717.1"/>
    <property type="molecule type" value="Genomic_DNA"/>
</dbReference>
<feature type="transmembrane region" description="Helical" evidence="1">
    <location>
        <begin position="85"/>
        <end position="106"/>
    </location>
</feature>
<dbReference type="AlphaFoldDB" id="A0A6I6HIG7"/>
<feature type="transmembrane region" description="Helical" evidence="1">
    <location>
        <begin position="216"/>
        <end position="237"/>
    </location>
</feature>
<dbReference type="Proteomes" id="UP000425817">
    <property type="component" value="Chromosome"/>
</dbReference>
<evidence type="ECO:0008006" key="4">
    <source>
        <dbReference type="Google" id="ProtNLM"/>
    </source>
</evidence>
<dbReference type="RefSeq" id="WP_157611909.1">
    <property type="nucleotide sequence ID" value="NZ_CP046622.1"/>
</dbReference>
<keyword evidence="1" id="KW-0812">Transmembrane</keyword>
<keyword evidence="1" id="KW-0472">Membrane</keyword>
<dbReference type="OrthoDB" id="8886194at2"/>
<protein>
    <recommendedName>
        <fullName evidence="4">Glycosyltransferase RgtA/B/C/D-like domain-containing protein</fullName>
    </recommendedName>
</protein>
<evidence type="ECO:0000313" key="3">
    <source>
        <dbReference type="Proteomes" id="UP000425817"/>
    </source>
</evidence>
<feature type="transmembrane region" description="Helical" evidence="1">
    <location>
        <begin position="137"/>
        <end position="154"/>
    </location>
</feature>
<keyword evidence="1" id="KW-1133">Transmembrane helix</keyword>
<feature type="transmembrane region" description="Helical" evidence="1">
    <location>
        <begin position="333"/>
        <end position="350"/>
    </location>
</feature>
<gene>
    <name evidence="2" type="ORF">GOQ09_03555</name>
</gene>
<feature type="transmembrane region" description="Helical" evidence="1">
    <location>
        <begin position="12"/>
        <end position="34"/>
    </location>
</feature>